<comment type="similarity">
    <text evidence="2">Belongs to the bacterial diacylglycerol kinase family.</text>
</comment>
<feature type="binding site" evidence="17">
    <location>
        <position position="92"/>
    </location>
    <ligand>
        <name>ATP</name>
        <dbReference type="ChEBI" id="CHEBI:30616"/>
    </ligand>
</feature>
<dbReference type="KEGG" id="senf:GJR95_34085"/>
<evidence type="ECO:0000256" key="19">
    <source>
        <dbReference type="SAM" id="Phobius"/>
    </source>
</evidence>
<feature type="transmembrane region" description="Helical" evidence="19">
    <location>
        <begin position="49"/>
        <end position="66"/>
    </location>
</feature>
<proteinExistence type="inferred from homology"/>
<dbReference type="InterPro" id="IPR033717">
    <property type="entry name" value="UDPK"/>
</dbReference>
<evidence type="ECO:0000256" key="15">
    <source>
        <dbReference type="PIRSR" id="PIRSR600829-1"/>
    </source>
</evidence>
<evidence type="ECO:0000256" key="17">
    <source>
        <dbReference type="PIRSR" id="PIRSR600829-3"/>
    </source>
</evidence>
<evidence type="ECO:0000256" key="12">
    <source>
        <dbReference type="ARBA" id="ARBA00023136"/>
    </source>
</evidence>
<dbReference type="AlphaFoldDB" id="A0A6P1W3Z1"/>
<dbReference type="PANTHER" id="PTHR34299:SF1">
    <property type="entry name" value="DIACYLGLYCEROL KINASE"/>
    <property type="match status" value="1"/>
</dbReference>
<feature type="binding site" evidence="18">
    <location>
        <position position="44"/>
    </location>
    <ligand>
        <name>a divalent metal cation</name>
        <dbReference type="ChEBI" id="CHEBI:60240"/>
    </ligand>
</feature>
<accession>A0A6P1W3Z1</accession>
<keyword evidence="5" id="KW-0808">Transferase</keyword>
<dbReference type="PANTHER" id="PTHR34299">
    <property type="entry name" value="DIACYLGLYCEROL KINASE"/>
    <property type="match status" value="1"/>
</dbReference>
<dbReference type="GO" id="GO:0046872">
    <property type="term" value="F:metal ion binding"/>
    <property type="evidence" value="ECO:0007669"/>
    <property type="project" value="UniProtKB-KW"/>
</dbReference>
<evidence type="ECO:0000256" key="16">
    <source>
        <dbReference type="PIRSR" id="PIRSR600829-2"/>
    </source>
</evidence>
<reference evidence="20 21" key="1">
    <citation type="submission" date="2019-11" db="EMBL/GenBank/DDBJ databases">
        <title>Spirosoma endbachense sp. nov., isolated from a natural salt meadow.</title>
        <authorList>
            <person name="Rojas J."/>
            <person name="Ambika Manirajan B."/>
            <person name="Ratering S."/>
            <person name="Suarez C."/>
            <person name="Geissler-Plaum R."/>
            <person name="Schnell S."/>
        </authorList>
    </citation>
    <scope>NUCLEOTIDE SEQUENCE [LARGE SCALE GENOMIC DNA]</scope>
    <source>
        <strain evidence="20 21">I-24</strain>
    </source>
</reference>
<feature type="transmembrane region" description="Helical" evidence="19">
    <location>
        <begin position="112"/>
        <end position="135"/>
    </location>
</feature>
<evidence type="ECO:0000256" key="14">
    <source>
        <dbReference type="ARBA" id="ARBA00023264"/>
    </source>
</evidence>
<keyword evidence="21" id="KW-1185">Reference proteome</keyword>
<dbReference type="InterPro" id="IPR036945">
    <property type="entry name" value="DAGK_sf"/>
</dbReference>
<keyword evidence="11" id="KW-0443">Lipid metabolism</keyword>
<sequence length="137" mass="15581">MELSIYHTFWNNIKPLERTMNTIGKHLASYKHGIRGIGLAFHYETIMRFHLAATAGVILVNFLLQISRTEWLITLMLIGLVWMAEVFNTAIEKLADRVTQDQDLLIAHVKDMASGAVSILCLFAVLCALIIYLPYLF</sequence>
<keyword evidence="4" id="KW-0444">Lipid biosynthesis</keyword>
<keyword evidence="10 19" id="KW-1133">Transmembrane helix</keyword>
<evidence type="ECO:0000256" key="11">
    <source>
        <dbReference type="ARBA" id="ARBA00023098"/>
    </source>
</evidence>
<keyword evidence="18" id="KW-0479">Metal-binding</keyword>
<evidence type="ECO:0000256" key="9">
    <source>
        <dbReference type="ARBA" id="ARBA00022840"/>
    </source>
</evidence>
<evidence type="ECO:0000256" key="6">
    <source>
        <dbReference type="ARBA" id="ARBA00022692"/>
    </source>
</evidence>
<evidence type="ECO:0000256" key="7">
    <source>
        <dbReference type="ARBA" id="ARBA00022741"/>
    </source>
</evidence>
<dbReference type="InterPro" id="IPR000829">
    <property type="entry name" value="DAGK"/>
</dbReference>
<keyword evidence="3" id="KW-1003">Cell membrane</keyword>
<feature type="binding site" evidence="17">
    <location>
        <position position="44"/>
    </location>
    <ligand>
        <name>ATP</name>
        <dbReference type="ChEBI" id="CHEBI:30616"/>
    </ligand>
</feature>
<dbReference type="GO" id="GO:0005886">
    <property type="term" value="C:plasma membrane"/>
    <property type="evidence" value="ECO:0007669"/>
    <property type="project" value="UniProtKB-SubCell"/>
</dbReference>
<keyword evidence="7 17" id="KW-0547">Nucleotide-binding</keyword>
<keyword evidence="13" id="KW-0594">Phospholipid biosynthesis</keyword>
<feature type="binding site" evidence="18">
    <location>
        <position position="92"/>
    </location>
    <ligand>
        <name>a divalent metal cation</name>
        <dbReference type="ChEBI" id="CHEBI:60240"/>
    </ligand>
</feature>
<evidence type="ECO:0000256" key="5">
    <source>
        <dbReference type="ARBA" id="ARBA00022679"/>
    </source>
</evidence>
<keyword evidence="12 19" id="KW-0472">Membrane</keyword>
<dbReference type="Gene3D" id="1.10.287.3610">
    <property type="match status" value="1"/>
</dbReference>
<keyword evidence="14" id="KW-1208">Phospholipid metabolism</keyword>
<dbReference type="GO" id="GO:0016301">
    <property type="term" value="F:kinase activity"/>
    <property type="evidence" value="ECO:0007669"/>
    <property type="project" value="UniProtKB-KW"/>
</dbReference>
<protein>
    <submittedName>
        <fullName evidence="20">Diacylglycerol kinase family protein</fullName>
    </submittedName>
</protein>
<evidence type="ECO:0000256" key="4">
    <source>
        <dbReference type="ARBA" id="ARBA00022516"/>
    </source>
</evidence>
<evidence type="ECO:0000256" key="2">
    <source>
        <dbReference type="ARBA" id="ARBA00005967"/>
    </source>
</evidence>
<evidence type="ECO:0000256" key="1">
    <source>
        <dbReference type="ARBA" id="ARBA00004651"/>
    </source>
</evidence>
<dbReference type="GO" id="GO:0005524">
    <property type="term" value="F:ATP binding"/>
    <property type="evidence" value="ECO:0007669"/>
    <property type="project" value="UniProtKB-KW"/>
</dbReference>
<keyword evidence="18" id="KW-0460">Magnesium</keyword>
<name>A0A6P1W3Z1_9BACT</name>
<evidence type="ECO:0000256" key="18">
    <source>
        <dbReference type="PIRSR" id="PIRSR600829-4"/>
    </source>
</evidence>
<feature type="binding site" evidence="16">
    <location>
        <position position="114"/>
    </location>
    <ligand>
        <name>substrate</name>
    </ligand>
</feature>
<dbReference type="Proteomes" id="UP000464577">
    <property type="component" value="Chromosome"/>
</dbReference>
<evidence type="ECO:0000313" key="21">
    <source>
        <dbReference type="Proteomes" id="UP000464577"/>
    </source>
</evidence>
<dbReference type="EMBL" id="CP045997">
    <property type="protein sequence ID" value="QHV99735.1"/>
    <property type="molecule type" value="Genomic_DNA"/>
</dbReference>
<evidence type="ECO:0000313" key="20">
    <source>
        <dbReference type="EMBL" id="QHV99735.1"/>
    </source>
</evidence>
<feature type="active site" description="Proton acceptor" evidence="15">
    <location>
        <position position="85"/>
    </location>
</feature>
<dbReference type="GO" id="GO:0008654">
    <property type="term" value="P:phospholipid biosynthetic process"/>
    <property type="evidence" value="ECO:0007669"/>
    <property type="project" value="UniProtKB-KW"/>
</dbReference>
<organism evidence="20 21">
    <name type="scientific">Spirosoma endbachense</name>
    <dbReference type="NCBI Taxonomy" id="2666025"/>
    <lineage>
        <taxon>Bacteria</taxon>
        <taxon>Pseudomonadati</taxon>
        <taxon>Bacteroidota</taxon>
        <taxon>Cytophagia</taxon>
        <taxon>Cytophagales</taxon>
        <taxon>Cytophagaceae</taxon>
        <taxon>Spirosoma</taxon>
    </lineage>
</organism>
<dbReference type="CDD" id="cd14265">
    <property type="entry name" value="UDPK_IM_like"/>
    <property type="match status" value="1"/>
</dbReference>
<dbReference type="Pfam" id="PF01219">
    <property type="entry name" value="DAGK_prokar"/>
    <property type="match status" value="1"/>
</dbReference>
<evidence type="ECO:0000256" key="10">
    <source>
        <dbReference type="ARBA" id="ARBA00022989"/>
    </source>
</evidence>
<comment type="cofactor">
    <cofactor evidence="18">
        <name>Mg(2+)</name>
        <dbReference type="ChEBI" id="CHEBI:18420"/>
    </cofactor>
    <text evidence="18">Mn(2+), Zn(2+), Cd(2+) and Co(2+) support activity to lesser extents.</text>
</comment>
<evidence type="ECO:0000256" key="8">
    <source>
        <dbReference type="ARBA" id="ARBA00022777"/>
    </source>
</evidence>
<evidence type="ECO:0000256" key="13">
    <source>
        <dbReference type="ARBA" id="ARBA00023209"/>
    </source>
</evidence>
<gene>
    <name evidence="20" type="ORF">GJR95_34085</name>
</gene>
<comment type="subcellular location">
    <subcellularLocation>
        <location evidence="1">Cell membrane</location>
        <topology evidence="1">Multi-pass membrane protein</topology>
    </subcellularLocation>
</comment>
<feature type="binding site" evidence="17">
    <location>
        <begin position="110"/>
        <end position="111"/>
    </location>
    <ligand>
        <name>ATP</name>
        <dbReference type="ChEBI" id="CHEBI:30616"/>
    </ligand>
</feature>
<keyword evidence="9 17" id="KW-0067">ATP-binding</keyword>
<feature type="binding site" evidence="16">
    <location>
        <position position="85"/>
    </location>
    <ligand>
        <name>substrate</name>
    </ligand>
</feature>
<evidence type="ECO:0000256" key="3">
    <source>
        <dbReference type="ARBA" id="ARBA00022475"/>
    </source>
</evidence>
<keyword evidence="6 19" id="KW-0812">Transmembrane</keyword>
<keyword evidence="8 20" id="KW-0418">Kinase</keyword>
<feature type="transmembrane region" description="Helical" evidence="19">
    <location>
        <begin position="72"/>
        <end position="91"/>
    </location>
</feature>